<reference evidence="4 5" key="1">
    <citation type="submission" date="2024-09" db="EMBL/GenBank/DDBJ databases">
        <authorList>
            <person name="Sun Q."/>
            <person name="Mori K."/>
        </authorList>
    </citation>
    <scope>NUCLEOTIDE SEQUENCE [LARGE SCALE GENOMIC DNA]</scope>
    <source>
        <strain evidence="4 5">CCM 7904</strain>
    </source>
</reference>
<dbReference type="Pfam" id="PF12804">
    <property type="entry name" value="NTP_transf_3"/>
    <property type="match status" value="1"/>
</dbReference>
<comment type="caution">
    <text evidence="4">The sequence shown here is derived from an EMBL/GenBank/DDBJ whole genome shotgun (WGS) entry which is preliminary data.</text>
</comment>
<dbReference type="PANTHER" id="PTHR43777:SF1">
    <property type="entry name" value="MOLYBDENUM COFACTOR CYTIDYLYLTRANSFERASE"/>
    <property type="match status" value="1"/>
</dbReference>
<sequence length="177" mass="18868">MIRAGLLLAAGASRRFGPDDKLLARLRGRPLLLHAADALRQVPLDRYVAVISNPSLGPLLEGFEVIVIPQGGQSDSLRAGLAHLDHPDRLLIVLGDMPDVTPSLLSQVLAHASDDGPSASHDGQHPMPPACFPRSQLPLLAALSGDRGAARLLRDLPPERLIAAPGQLRDIDRPDQI</sequence>
<name>A0ABV6CIU4_9RHOB</name>
<evidence type="ECO:0000256" key="1">
    <source>
        <dbReference type="ARBA" id="ARBA00022842"/>
    </source>
</evidence>
<proteinExistence type="predicted"/>
<dbReference type="CDD" id="cd04182">
    <property type="entry name" value="GT_2_like_f"/>
    <property type="match status" value="1"/>
</dbReference>
<keyword evidence="5" id="KW-1185">Reference proteome</keyword>
<dbReference type="RefSeq" id="WP_265505788.1">
    <property type="nucleotide sequence ID" value="NZ_JAOTBE010000004.1"/>
</dbReference>
<keyword evidence="4" id="KW-0808">Transferase</keyword>
<feature type="domain" description="MobA-like NTP transferase" evidence="3">
    <location>
        <begin position="5"/>
        <end position="156"/>
    </location>
</feature>
<dbReference type="EMBL" id="JBHLWQ010000088">
    <property type="protein sequence ID" value="MFC0200667.1"/>
    <property type="molecule type" value="Genomic_DNA"/>
</dbReference>
<dbReference type="Proteomes" id="UP001589795">
    <property type="component" value="Unassembled WGS sequence"/>
</dbReference>
<dbReference type="PANTHER" id="PTHR43777">
    <property type="entry name" value="MOLYBDENUM COFACTOR CYTIDYLYLTRANSFERASE"/>
    <property type="match status" value="1"/>
</dbReference>
<dbReference type="GO" id="GO:0016740">
    <property type="term" value="F:transferase activity"/>
    <property type="evidence" value="ECO:0007669"/>
    <property type="project" value="UniProtKB-KW"/>
</dbReference>
<accession>A0ABV6CIU4</accession>
<evidence type="ECO:0000313" key="5">
    <source>
        <dbReference type="Proteomes" id="UP001589795"/>
    </source>
</evidence>
<keyword evidence="1" id="KW-0460">Magnesium</keyword>
<gene>
    <name evidence="4" type="ORF">ACFFIZ_10130</name>
</gene>
<dbReference type="Gene3D" id="3.90.550.10">
    <property type="entry name" value="Spore Coat Polysaccharide Biosynthesis Protein SpsA, Chain A"/>
    <property type="match status" value="1"/>
</dbReference>
<evidence type="ECO:0000256" key="2">
    <source>
        <dbReference type="SAM" id="MobiDB-lite"/>
    </source>
</evidence>
<dbReference type="SUPFAM" id="SSF53448">
    <property type="entry name" value="Nucleotide-diphospho-sugar transferases"/>
    <property type="match status" value="1"/>
</dbReference>
<dbReference type="InterPro" id="IPR025877">
    <property type="entry name" value="MobA-like_NTP_Trfase"/>
</dbReference>
<evidence type="ECO:0000259" key="3">
    <source>
        <dbReference type="Pfam" id="PF12804"/>
    </source>
</evidence>
<feature type="region of interest" description="Disordered" evidence="2">
    <location>
        <begin position="112"/>
        <end position="131"/>
    </location>
</feature>
<organism evidence="4 5">
    <name type="scientific">Paracoccus rhizosphaerae</name>
    <dbReference type="NCBI Taxonomy" id="1133347"/>
    <lineage>
        <taxon>Bacteria</taxon>
        <taxon>Pseudomonadati</taxon>
        <taxon>Pseudomonadota</taxon>
        <taxon>Alphaproteobacteria</taxon>
        <taxon>Rhodobacterales</taxon>
        <taxon>Paracoccaceae</taxon>
        <taxon>Paracoccus</taxon>
    </lineage>
</organism>
<dbReference type="InterPro" id="IPR029044">
    <property type="entry name" value="Nucleotide-diphossugar_trans"/>
</dbReference>
<evidence type="ECO:0000313" key="4">
    <source>
        <dbReference type="EMBL" id="MFC0200667.1"/>
    </source>
</evidence>
<protein>
    <submittedName>
        <fullName evidence="4">NTP transferase domain-containing protein</fullName>
    </submittedName>
</protein>